<keyword evidence="5 10" id="KW-0443">Lipid metabolism</keyword>
<dbReference type="RefSeq" id="WP_075139102.1">
    <property type="nucleotide sequence ID" value="NZ_CP015994.1"/>
</dbReference>
<dbReference type="PANTHER" id="PTHR30100">
    <property type="entry name" value="FATTY ACID/PHOSPHOLIPID SYNTHESIS PROTEIN PLSX"/>
    <property type="match status" value="1"/>
</dbReference>
<dbReference type="Pfam" id="PF02504">
    <property type="entry name" value="FA_synthesis"/>
    <property type="match status" value="1"/>
</dbReference>
<dbReference type="KEGG" id="aoh:AOV_03140"/>
<evidence type="ECO:0000256" key="1">
    <source>
        <dbReference type="ARBA" id="ARBA00001232"/>
    </source>
</evidence>
<protein>
    <recommendedName>
        <fullName evidence="8 10">Phosphate acyltransferase</fullName>
        <ecNumber evidence="8 10">2.3.1.274</ecNumber>
    </recommendedName>
    <alternativeName>
        <fullName evidence="10">Acyl-ACP phosphotransacylase</fullName>
    </alternativeName>
    <alternativeName>
        <fullName evidence="10">Acyl-[acyl-carrier-protein]--phosphate acyltransferase</fullName>
    </alternativeName>
    <alternativeName>
        <fullName evidence="10">Phosphate-acyl-ACP acyltransferase</fullName>
    </alternativeName>
</protein>
<evidence type="ECO:0000256" key="3">
    <source>
        <dbReference type="ARBA" id="ARBA00022516"/>
    </source>
</evidence>
<evidence type="ECO:0000256" key="2">
    <source>
        <dbReference type="ARBA" id="ARBA00022490"/>
    </source>
</evidence>
<accession>A0A2Z2L876</accession>
<evidence type="ECO:0000313" key="12">
    <source>
        <dbReference type="Proteomes" id="UP000259762"/>
    </source>
</evidence>
<keyword evidence="11" id="KW-0012">Acyltransferase</keyword>
<evidence type="ECO:0000256" key="9">
    <source>
        <dbReference type="ARBA" id="ARBA00046608"/>
    </source>
</evidence>
<comment type="subunit">
    <text evidence="9 10">Homodimer. Probably interacts with PlsY.</text>
</comment>
<comment type="function">
    <text evidence="10">Catalyzes the reversible formation of acyl-phosphate (acyl-PO(4)) from acyl-[acyl-carrier-protein] (acyl-ACP). This enzyme utilizes acyl-ACP as fatty acyl donor, but not acyl-CoA.</text>
</comment>
<dbReference type="SUPFAM" id="SSF53659">
    <property type="entry name" value="Isocitrate/Isopropylmalate dehydrogenase-like"/>
    <property type="match status" value="1"/>
</dbReference>
<gene>
    <name evidence="10" type="primary">plsX</name>
    <name evidence="11" type="ORF">AOV_03140</name>
</gene>
<dbReference type="EMBL" id="CP015994">
    <property type="protein sequence ID" value="ASI47808.1"/>
    <property type="molecule type" value="Genomic_DNA"/>
</dbReference>
<organism evidence="11 12">
    <name type="scientific">Anaplasma ovis str. Haibei</name>
    <dbReference type="NCBI Taxonomy" id="1248439"/>
    <lineage>
        <taxon>Bacteria</taxon>
        <taxon>Pseudomonadati</taxon>
        <taxon>Pseudomonadota</taxon>
        <taxon>Alphaproteobacteria</taxon>
        <taxon>Rickettsiales</taxon>
        <taxon>Anaplasmataceae</taxon>
        <taxon>Anaplasma</taxon>
    </lineage>
</organism>
<dbReference type="GO" id="GO:0008654">
    <property type="term" value="P:phospholipid biosynthetic process"/>
    <property type="evidence" value="ECO:0007669"/>
    <property type="project" value="UniProtKB-KW"/>
</dbReference>
<comment type="pathway">
    <text evidence="10">Lipid metabolism; phospholipid metabolism.</text>
</comment>
<dbReference type="Gene3D" id="3.40.718.10">
    <property type="entry name" value="Isopropylmalate Dehydrogenase"/>
    <property type="match status" value="1"/>
</dbReference>
<dbReference type="NCBIfam" id="TIGR00182">
    <property type="entry name" value="plsX"/>
    <property type="match status" value="1"/>
</dbReference>
<keyword evidence="7 10" id="KW-1208">Phospholipid metabolism</keyword>
<evidence type="ECO:0000256" key="7">
    <source>
        <dbReference type="ARBA" id="ARBA00023264"/>
    </source>
</evidence>
<dbReference type="AlphaFoldDB" id="A0A2Z2L876"/>
<reference evidence="12" key="1">
    <citation type="submission" date="2018-06" db="EMBL/GenBank/DDBJ databases">
        <title>The Anaplasma ovis genome reveals a high proportion of pseudogenes.</title>
        <authorList>
            <person name="Liu Z."/>
            <person name="Peasley A.M."/>
            <person name="Yang J."/>
            <person name="Li Y."/>
            <person name="Guan G."/>
            <person name="Luo J."/>
            <person name="Yin H."/>
            <person name="Brayton K.A."/>
        </authorList>
    </citation>
    <scope>NUCLEOTIDE SEQUENCE [LARGE SCALE GENOMIC DNA]</scope>
    <source>
        <strain evidence="12">Haibei</strain>
    </source>
</reference>
<evidence type="ECO:0000256" key="5">
    <source>
        <dbReference type="ARBA" id="ARBA00023098"/>
    </source>
</evidence>
<keyword evidence="12" id="KW-1185">Reference proteome</keyword>
<dbReference type="GO" id="GO:0006633">
    <property type="term" value="P:fatty acid biosynthetic process"/>
    <property type="evidence" value="ECO:0007669"/>
    <property type="project" value="UniProtKB-UniRule"/>
</dbReference>
<comment type="catalytic activity">
    <reaction evidence="1 10">
        <text>a fatty acyl-[ACP] + phosphate = an acyl phosphate + holo-[ACP]</text>
        <dbReference type="Rhea" id="RHEA:42292"/>
        <dbReference type="Rhea" id="RHEA-COMP:9685"/>
        <dbReference type="Rhea" id="RHEA-COMP:14125"/>
        <dbReference type="ChEBI" id="CHEBI:43474"/>
        <dbReference type="ChEBI" id="CHEBI:59918"/>
        <dbReference type="ChEBI" id="CHEBI:64479"/>
        <dbReference type="ChEBI" id="CHEBI:138651"/>
        <dbReference type="EC" id="2.3.1.274"/>
    </reaction>
</comment>
<keyword evidence="3 10" id="KW-0444">Lipid biosynthesis</keyword>
<dbReference type="PANTHER" id="PTHR30100:SF1">
    <property type="entry name" value="PHOSPHATE ACYLTRANSFERASE"/>
    <property type="match status" value="1"/>
</dbReference>
<evidence type="ECO:0000256" key="6">
    <source>
        <dbReference type="ARBA" id="ARBA00023209"/>
    </source>
</evidence>
<name>A0A2Z2L876_9RICK</name>
<evidence type="ECO:0000313" key="11">
    <source>
        <dbReference type="EMBL" id="ASI47808.1"/>
    </source>
</evidence>
<dbReference type="EC" id="2.3.1.274" evidence="8 10"/>
<dbReference type="GO" id="GO:0005737">
    <property type="term" value="C:cytoplasm"/>
    <property type="evidence" value="ECO:0007669"/>
    <property type="project" value="UniProtKB-SubCell"/>
</dbReference>
<dbReference type="InterPro" id="IPR012281">
    <property type="entry name" value="Phospholipid_synth_PlsX-like"/>
</dbReference>
<keyword evidence="6 10" id="KW-0594">Phospholipid biosynthesis</keyword>
<dbReference type="OrthoDB" id="9806408at2"/>
<evidence type="ECO:0000256" key="4">
    <source>
        <dbReference type="ARBA" id="ARBA00022679"/>
    </source>
</evidence>
<comment type="similarity">
    <text evidence="10">Belongs to the PlsX family.</text>
</comment>
<dbReference type="HAMAP" id="MF_00019">
    <property type="entry name" value="PlsX"/>
    <property type="match status" value="1"/>
</dbReference>
<dbReference type="UniPathway" id="UPA00085"/>
<keyword evidence="4 10" id="KW-0808">Transferase</keyword>
<sequence length="349" mass="36746">MVRDSGACVSVALDAMGGDLGPEVAVKGADLLLSGVVPCKCKVHLSIYGKESAVLPVLSKYKLVEKNSVFIDTPDAVLCDDRPSFALRHRRKSSMWCAIEDVKKGVVASAVSAGNTGALMAISRYLLGTLQGIDRPAIAAVLPSRKNSFVALDLGANAECAPDSLFQFAIMGRAFARAVLGVENPRVGLLNIGAEDNKGTYSIKEAFALMRDAKQDINFYGYVEAKEAFDGVADVVVADGFSGNVMLKTCEAVAGLTLHILKKEICSSLMGRAAMRILRSCYFKERASGGSALDVRSYNGAVLLGLNGIVVKSHGSADAVAFAHAIKEAVCAISQGDMAKEMISEVSNG</sequence>
<dbReference type="GO" id="GO:0043811">
    <property type="term" value="F:phosphate:acyl-[acyl carrier protein] acyltransferase activity"/>
    <property type="evidence" value="ECO:0007669"/>
    <property type="project" value="UniProtKB-UniRule"/>
</dbReference>
<dbReference type="PIRSF" id="PIRSF002465">
    <property type="entry name" value="Phsphlp_syn_PlsX"/>
    <property type="match status" value="1"/>
</dbReference>
<dbReference type="Proteomes" id="UP000259762">
    <property type="component" value="Chromosome"/>
</dbReference>
<evidence type="ECO:0000256" key="10">
    <source>
        <dbReference type="HAMAP-Rule" id="MF_00019"/>
    </source>
</evidence>
<proteinExistence type="inferred from homology"/>
<dbReference type="InterPro" id="IPR003664">
    <property type="entry name" value="FA_synthesis"/>
</dbReference>
<reference evidence="11 12" key="2">
    <citation type="journal article" date="2019" name="BMC Genomics">
        <title>The Anaplasma ovis genome reveals a high proportion of pseudogenes.</title>
        <authorList>
            <person name="Liu Z."/>
            <person name="Peasley A.M."/>
            <person name="Yang J."/>
            <person name="Li Y."/>
            <person name="Guan G."/>
            <person name="Luo J."/>
            <person name="Yin H."/>
            <person name="Brayton K.A."/>
        </authorList>
    </citation>
    <scope>NUCLEOTIDE SEQUENCE [LARGE SCALE GENOMIC DNA]</scope>
    <source>
        <strain evidence="11 12">Haibei</strain>
    </source>
</reference>
<evidence type="ECO:0000256" key="8">
    <source>
        <dbReference type="ARBA" id="ARBA00024069"/>
    </source>
</evidence>
<keyword evidence="2 10" id="KW-0963">Cytoplasm</keyword>
<comment type="subcellular location">
    <subcellularLocation>
        <location evidence="10">Cytoplasm</location>
    </subcellularLocation>
    <text evidence="10">Associated with the membrane possibly through PlsY.</text>
</comment>